<keyword evidence="6" id="KW-1185">Reference proteome</keyword>
<dbReference type="NCBIfam" id="TIGR02754">
    <property type="entry name" value="sod_Ni_protease"/>
    <property type="match status" value="1"/>
</dbReference>
<dbReference type="EMBL" id="MVFC01000004">
    <property type="protein sequence ID" value="OON81210.1"/>
    <property type="molecule type" value="Genomic_DNA"/>
</dbReference>
<keyword evidence="2" id="KW-0378">Hydrolase</keyword>
<dbReference type="InterPro" id="IPR015927">
    <property type="entry name" value="Peptidase_S24_S26A/B/C"/>
</dbReference>
<dbReference type="InterPro" id="IPR019533">
    <property type="entry name" value="Peptidase_S26"/>
</dbReference>
<dbReference type="Gene3D" id="2.10.109.10">
    <property type="entry name" value="Umud Fragment, subunit A"/>
    <property type="match status" value="1"/>
</dbReference>
<comment type="caution">
    <text evidence="5">The sequence shown here is derived from an EMBL/GenBank/DDBJ whole genome shotgun (WGS) entry which is preliminary data.</text>
</comment>
<evidence type="ECO:0000259" key="4">
    <source>
        <dbReference type="Pfam" id="PF00717"/>
    </source>
</evidence>
<keyword evidence="3" id="KW-0472">Membrane</keyword>
<dbReference type="AlphaFoldDB" id="A0A1V4ACM7"/>
<dbReference type="InterPro" id="IPR014124">
    <property type="entry name" value="Pept_S26A_Sod_Ni_maturase"/>
</dbReference>
<dbReference type="OrthoDB" id="1467636at2"/>
<feature type="domain" description="Peptidase S24/S26A/S26B/S26C" evidence="4">
    <location>
        <begin position="19"/>
        <end position="83"/>
    </location>
</feature>
<dbReference type="GO" id="GO:0004252">
    <property type="term" value="F:serine-type endopeptidase activity"/>
    <property type="evidence" value="ECO:0007669"/>
    <property type="project" value="InterPro"/>
</dbReference>
<proteinExistence type="predicted"/>
<keyword evidence="5" id="KW-0645">Protease</keyword>
<name>A0A1V4ACM7_9ACTN</name>
<evidence type="ECO:0000256" key="1">
    <source>
        <dbReference type="ARBA" id="ARBA00004308"/>
    </source>
</evidence>
<dbReference type="SUPFAM" id="SSF51306">
    <property type="entry name" value="LexA/Signal peptidase"/>
    <property type="match status" value="1"/>
</dbReference>
<evidence type="ECO:0000256" key="2">
    <source>
        <dbReference type="ARBA" id="ARBA00022801"/>
    </source>
</evidence>
<dbReference type="RefSeq" id="WP_077966044.1">
    <property type="nucleotide sequence ID" value="NZ_MVFC01000004.1"/>
</dbReference>
<dbReference type="GO" id="GO:0006465">
    <property type="term" value="P:signal peptide processing"/>
    <property type="evidence" value="ECO:0007669"/>
    <property type="project" value="InterPro"/>
</dbReference>
<dbReference type="GO" id="GO:0012505">
    <property type="term" value="C:endomembrane system"/>
    <property type="evidence" value="ECO:0007669"/>
    <property type="project" value="UniProtKB-SubCell"/>
</dbReference>
<evidence type="ECO:0000256" key="3">
    <source>
        <dbReference type="ARBA" id="ARBA00023136"/>
    </source>
</evidence>
<dbReference type="InterPro" id="IPR036286">
    <property type="entry name" value="LexA/Signal_pep-like_sf"/>
</dbReference>
<comment type="subcellular location">
    <subcellularLocation>
        <location evidence="1">Endomembrane system</location>
    </subcellularLocation>
</comment>
<dbReference type="CDD" id="cd06530">
    <property type="entry name" value="S26_SPase_I"/>
    <property type="match status" value="1"/>
</dbReference>
<dbReference type="PANTHER" id="PTHR12383">
    <property type="entry name" value="PROTEASE FAMILY S26 MITOCHONDRIAL INNER MEMBRANE PROTEASE-RELATED"/>
    <property type="match status" value="1"/>
</dbReference>
<evidence type="ECO:0000313" key="5">
    <source>
        <dbReference type="EMBL" id="OON81210.1"/>
    </source>
</evidence>
<protein>
    <submittedName>
        <fullName evidence="5">Nickel-type superoxide dismutase maturation protease</fullName>
    </submittedName>
</protein>
<dbReference type="PANTHER" id="PTHR12383:SF16">
    <property type="entry name" value="MITOCHONDRIAL INNER MEMBRANE PROTEASE SUBUNIT 1"/>
    <property type="match status" value="1"/>
</dbReference>
<dbReference type="STRING" id="83656.B1H18_07540"/>
<dbReference type="InterPro" id="IPR052064">
    <property type="entry name" value="Mito_IMP1_subunit"/>
</dbReference>
<accession>A0A1V4ACM7</accession>
<reference evidence="5 6" key="1">
    <citation type="submission" date="2017-02" db="EMBL/GenBank/DDBJ databases">
        <title>Draft Genome Sequence of Streptomyces tsukubaensis F601, a Producer of the immunosuppressant tacrolimus FK506.</title>
        <authorList>
            <person name="Zong G."/>
            <person name="Zhong C."/>
            <person name="Fu J."/>
            <person name="Qin R."/>
            <person name="Cao G."/>
        </authorList>
    </citation>
    <scope>NUCLEOTIDE SEQUENCE [LARGE SCALE GENOMIC DNA]</scope>
    <source>
        <strain evidence="5 6">F601</strain>
    </source>
</reference>
<organism evidence="5 6">
    <name type="scientific">Streptomyces tsukubensis</name>
    <dbReference type="NCBI Taxonomy" id="83656"/>
    <lineage>
        <taxon>Bacteria</taxon>
        <taxon>Bacillati</taxon>
        <taxon>Actinomycetota</taxon>
        <taxon>Actinomycetes</taxon>
        <taxon>Kitasatosporales</taxon>
        <taxon>Streptomycetaceae</taxon>
        <taxon>Streptomyces</taxon>
    </lineage>
</organism>
<evidence type="ECO:0000313" key="6">
    <source>
        <dbReference type="Proteomes" id="UP000190539"/>
    </source>
</evidence>
<gene>
    <name evidence="5" type="ORF">B1H18_07540</name>
</gene>
<dbReference type="Proteomes" id="UP000190539">
    <property type="component" value="Unassembled WGS sequence"/>
</dbReference>
<sequence length="190" mass="20531">MPEQGRERARGEEMRVPLGIAEVHGPSMVPTLRHGDQLLVRYGARVRAGDVVVLRHPFQQDLLVVKRAVERRDGGWWVLGDNPYAGGDSTDYGAVPEDLILARVLGRYRPRNRATTVPAQAQASAPDDAPAVAEVPSDRVVAAPGAAAAAGRTRGFLSGQRSAVELVSWAFSAVRPVLADRSLSKRLRAR</sequence>
<dbReference type="Pfam" id="PF00717">
    <property type="entry name" value="Peptidase_S24"/>
    <property type="match status" value="1"/>
</dbReference>